<dbReference type="InterPro" id="IPR008984">
    <property type="entry name" value="SMAD_FHA_dom_sf"/>
</dbReference>
<reference evidence="4" key="1">
    <citation type="submission" date="2019-10" db="EMBL/GenBank/DDBJ databases">
        <title>Lacipirellula parvula gen. nov., sp. nov., representing a lineage of planctomycetes widespread in freshwater anoxic habitats, and description of the family Lacipirellulaceae.</title>
        <authorList>
            <person name="Dedysh S.N."/>
            <person name="Kulichevskaya I.S."/>
            <person name="Beletsky A.V."/>
            <person name="Rakitin A.L."/>
            <person name="Mardanov A.V."/>
            <person name="Ivanova A.A."/>
            <person name="Saltykova V.X."/>
            <person name="Rijpstra W.I.C."/>
            <person name="Sinninghe Damste J.S."/>
            <person name="Ravin N.V."/>
        </authorList>
    </citation>
    <scope>NUCLEOTIDE SEQUENCE [LARGE SCALE GENOMIC DNA]</scope>
    <source>
        <strain evidence="4">PX69</strain>
    </source>
</reference>
<feature type="region of interest" description="Disordered" evidence="1">
    <location>
        <begin position="129"/>
        <end position="162"/>
    </location>
</feature>
<dbReference type="SUPFAM" id="SSF49879">
    <property type="entry name" value="SMAD/FHA domain"/>
    <property type="match status" value="1"/>
</dbReference>
<proteinExistence type="predicted"/>
<dbReference type="EMBL" id="AP021861">
    <property type="protein sequence ID" value="BBO32600.1"/>
    <property type="molecule type" value="Genomic_DNA"/>
</dbReference>
<dbReference type="SMART" id="SM00240">
    <property type="entry name" value="FHA"/>
    <property type="match status" value="1"/>
</dbReference>
<accession>A0A5K7X7L0</accession>
<evidence type="ECO:0000313" key="4">
    <source>
        <dbReference type="Proteomes" id="UP000326837"/>
    </source>
</evidence>
<name>A0A5K7X7L0_9BACT</name>
<feature type="compositionally biased region" description="Basic and acidic residues" evidence="1">
    <location>
        <begin position="133"/>
        <end position="143"/>
    </location>
</feature>
<evidence type="ECO:0000313" key="3">
    <source>
        <dbReference type="EMBL" id="BBO32600.1"/>
    </source>
</evidence>
<dbReference type="AlphaFoldDB" id="A0A5K7X7L0"/>
<feature type="domain" description="FHA" evidence="2">
    <location>
        <begin position="21"/>
        <end position="70"/>
    </location>
</feature>
<gene>
    <name evidence="3" type="ORF">PLANPX_2212</name>
</gene>
<dbReference type="Pfam" id="PF00498">
    <property type="entry name" value="FHA"/>
    <property type="match status" value="1"/>
</dbReference>
<dbReference type="KEGG" id="lpav:PLANPX_2212"/>
<organism evidence="3 4">
    <name type="scientific">Lacipirellula parvula</name>
    <dbReference type="NCBI Taxonomy" id="2650471"/>
    <lineage>
        <taxon>Bacteria</taxon>
        <taxon>Pseudomonadati</taxon>
        <taxon>Planctomycetota</taxon>
        <taxon>Planctomycetia</taxon>
        <taxon>Pirellulales</taxon>
        <taxon>Lacipirellulaceae</taxon>
        <taxon>Lacipirellula</taxon>
    </lineage>
</organism>
<dbReference type="Gene3D" id="2.60.200.20">
    <property type="match status" value="1"/>
</dbReference>
<sequence length="162" mass="17960">MYGELIPQGGGDPIPLLKKQLLIGRRESCDIVLRFANVSAHHCQLFINGGYWFIRDMKSRNGVKINGIKVQEKRIDPGDEVCVAKHKYELMYSPSDLGAVGPPPADDLPNEIMRESLLSRAGLQAVPKNMPAARDKRNDHGSTRYDVLNDGAGQIELPDRPV</sequence>
<dbReference type="InterPro" id="IPR000253">
    <property type="entry name" value="FHA_dom"/>
</dbReference>
<dbReference type="Proteomes" id="UP000326837">
    <property type="component" value="Chromosome"/>
</dbReference>
<evidence type="ECO:0000259" key="2">
    <source>
        <dbReference type="PROSITE" id="PS50006"/>
    </source>
</evidence>
<dbReference type="RefSeq" id="WP_152098538.1">
    <property type="nucleotide sequence ID" value="NZ_AP021861.1"/>
</dbReference>
<protein>
    <recommendedName>
        <fullName evidence="2">FHA domain-containing protein</fullName>
    </recommendedName>
</protein>
<dbReference type="PROSITE" id="PS50006">
    <property type="entry name" value="FHA_DOMAIN"/>
    <property type="match status" value="1"/>
</dbReference>
<keyword evidence="4" id="KW-1185">Reference proteome</keyword>
<dbReference type="CDD" id="cd00060">
    <property type="entry name" value="FHA"/>
    <property type="match status" value="1"/>
</dbReference>
<evidence type="ECO:0000256" key="1">
    <source>
        <dbReference type="SAM" id="MobiDB-lite"/>
    </source>
</evidence>